<dbReference type="OrthoDB" id="8129907at2"/>
<keyword evidence="5" id="KW-1185">Reference proteome</keyword>
<dbReference type="InterPro" id="IPR019734">
    <property type="entry name" value="TPR_rpt"/>
</dbReference>
<dbReference type="PROSITE" id="PS50005">
    <property type="entry name" value="TPR"/>
    <property type="match status" value="1"/>
</dbReference>
<dbReference type="InterPro" id="IPR011990">
    <property type="entry name" value="TPR-like_helical_dom_sf"/>
</dbReference>
<evidence type="ECO:0000256" key="1">
    <source>
        <dbReference type="ARBA" id="ARBA00022737"/>
    </source>
</evidence>
<feature type="repeat" description="TPR" evidence="3">
    <location>
        <begin position="220"/>
        <end position="253"/>
    </location>
</feature>
<reference evidence="4 5" key="2">
    <citation type="journal article" date="2019" name="Int. J. Syst. Evol. Microbiol.">
        <title>Description and complete genome sequence of Bradyrhizobium amphicarpaeae sp. nov., harbouring photosystem and nitrogen-fixation genes.</title>
        <authorList>
            <person name="Bromfield E.S.P."/>
            <person name="Cloutier S."/>
            <person name="Nguyen H.D.T."/>
        </authorList>
    </citation>
    <scope>NUCLEOTIDE SEQUENCE [LARGE SCALE GENOMIC DNA]</scope>
    <source>
        <strain evidence="4 5">39S1MB</strain>
    </source>
</reference>
<dbReference type="Proteomes" id="UP000215884">
    <property type="component" value="Chromosome"/>
</dbReference>
<evidence type="ECO:0000256" key="3">
    <source>
        <dbReference type="PROSITE-ProRule" id="PRU00339"/>
    </source>
</evidence>
<dbReference type="SMART" id="SM00028">
    <property type="entry name" value="TPR"/>
    <property type="match status" value="5"/>
</dbReference>
<dbReference type="EMBL" id="CP029426">
    <property type="protein sequence ID" value="AWM04904.1"/>
    <property type="molecule type" value="Genomic_DNA"/>
</dbReference>
<dbReference type="Gene3D" id="1.25.40.10">
    <property type="entry name" value="Tetratricopeptide repeat domain"/>
    <property type="match status" value="1"/>
</dbReference>
<evidence type="ECO:0000256" key="2">
    <source>
        <dbReference type="ARBA" id="ARBA00022803"/>
    </source>
</evidence>
<evidence type="ECO:0008006" key="6">
    <source>
        <dbReference type="Google" id="ProtNLM"/>
    </source>
</evidence>
<name>A0A2U8Q499_9BRAD</name>
<sequence>MGAKFLVAALLINPARCGIKGNGHRAGRAVRAERVSQPEGHFVSGKPNSALAQLLQQAFLALRARQFDTASRLANEALKANRNDRNAVLILGHALLGQQRADQAIAPLEKAARRANDPEIETLLGHVLCHARRSSDGIAQLRRTAARRPPYLPAFQELAGQLANGGDTGEAIETMAQAITLAPGLTDLQLDLGRLHLRNNDRRSARAVLAAARAAAPGRADILAELAGAEFLDGAYAQAAETYRHALALRPDDAPSRANLAMCLLEMGERDRGEAALRAIVRGRPHMLGRAAFALATSSRGRFFFRPSAAARFLERDQERSATP</sequence>
<organism evidence="4 5">
    <name type="scientific">Bradyrhizobium amphicarpaeae</name>
    <dbReference type="NCBI Taxonomy" id="1404768"/>
    <lineage>
        <taxon>Bacteria</taxon>
        <taxon>Pseudomonadati</taxon>
        <taxon>Pseudomonadota</taxon>
        <taxon>Alphaproteobacteria</taxon>
        <taxon>Hyphomicrobiales</taxon>
        <taxon>Nitrobacteraceae</taxon>
        <taxon>Bradyrhizobium</taxon>
    </lineage>
</organism>
<keyword evidence="2 3" id="KW-0802">TPR repeat</keyword>
<dbReference type="Pfam" id="PF13432">
    <property type="entry name" value="TPR_16"/>
    <property type="match status" value="1"/>
</dbReference>
<dbReference type="PANTHER" id="PTHR45586:SF1">
    <property type="entry name" value="LIPOPOLYSACCHARIDE ASSEMBLY PROTEIN B"/>
    <property type="match status" value="1"/>
</dbReference>
<protein>
    <recommendedName>
        <fullName evidence="6">Tetratricopeptide repeat protein</fullName>
    </recommendedName>
</protein>
<evidence type="ECO:0000313" key="5">
    <source>
        <dbReference type="Proteomes" id="UP000215884"/>
    </source>
</evidence>
<keyword evidence="1" id="KW-0677">Repeat</keyword>
<dbReference type="Pfam" id="PF14559">
    <property type="entry name" value="TPR_19"/>
    <property type="match status" value="2"/>
</dbReference>
<accession>A0A2U8Q499</accession>
<dbReference type="AlphaFoldDB" id="A0A2U8Q499"/>
<dbReference type="PANTHER" id="PTHR45586">
    <property type="entry name" value="TPR REPEAT-CONTAINING PROTEIN PA4667"/>
    <property type="match status" value="1"/>
</dbReference>
<dbReference type="KEGG" id="brq:CIT40_27245"/>
<evidence type="ECO:0000313" key="4">
    <source>
        <dbReference type="EMBL" id="AWM04904.1"/>
    </source>
</evidence>
<gene>
    <name evidence="4" type="ORF">CIT40_27245</name>
</gene>
<dbReference type="InterPro" id="IPR051012">
    <property type="entry name" value="CellSynth/LPSAsmb/PSIAsmb"/>
</dbReference>
<reference evidence="4 5" key="1">
    <citation type="journal article" date="2017" name="Syst. Appl. Microbiol.">
        <title>Soybeans inoculated with root zone soils of Canadian native legumes harbour diverse and novel Bradyrhizobium spp. that possess agricultural potential.</title>
        <authorList>
            <person name="Bromfield E.S.P."/>
            <person name="Cloutier S."/>
            <person name="Tambong J.T."/>
            <person name="Tran Thi T.V."/>
        </authorList>
    </citation>
    <scope>NUCLEOTIDE SEQUENCE [LARGE SCALE GENOMIC DNA]</scope>
    <source>
        <strain evidence="4 5">39S1MB</strain>
    </source>
</reference>
<proteinExistence type="predicted"/>
<dbReference type="SUPFAM" id="SSF48452">
    <property type="entry name" value="TPR-like"/>
    <property type="match status" value="1"/>
</dbReference>